<dbReference type="SMART" id="SM01276">
    <property type="entry name" value="M60-like"/>
    <property type="match status" value="1"/>
</dbReference>
<dbReference type="OrthoDB" id="3954368at2"/>
<dbReference type="InterPro" id="IPR024361">
    <property type="entry name" value="BACON"/>
</dbReference>
<dbReference type="Pfam" id="PF13402">
    <property type="entry name" value="Peptidase_M60"/>
    <property type="match status" value="1"/>
</dbReference>
<dbReference type="InterPro" id="IPR031161">
    <property type="entry name" value="Peptidase_M60_dom"/>
</dbReference>
<dbReference type="SUPFAM" id="SSF49785">
    <property type="entry name" value="Galactose-binding domain-like"/>
    <property type="match status" value="1"/>
</dbReference>
<dbReference type="Pfam" id="PF13004">
    <property type="entry name" value="BACON"/>
    <property type="match status" value="1"/>
</dbReference>
<sequence>MRMHSSLPFLALKTTSRLAVCFRQKSRNVLRVFITMISLGVSLSALAQDLVPSATASVFVASNTSRTFGFEEQKVKIGVGGLDYNVEVDASWLTATKESDGVLLNISKNSDKERTAQLTISSRNDYKKIALTQQANPILSVIGDPIAVSKATATSEESAKENTPITNATDGNGSTFYHSVWSDGSTSFPVTLTFIFDEAQHLDRIVYIPRGNGTGVFRDVTISINNGNGYTSAGSATFDNNDKMKTFNFSGDGVDNVKAVRIVVNSGYNAYISAAEIQFFDDSETGPMYSSLFLDDLYSKLKPGVTQANIDTIRNPLLKKLAQDLFDGTYSTKYRVGTYQAYRPYWDLRGELCNAHPYDQHENPTGIYFDAGEQVAIMANGIGDRDIQLQIYNLALDGMGASSTYALQDGLNVFTALNRGTSYVLYYANDYKTAPNVNLHFIYGQENGYFNLDTDDNTVWKDLLANAKTEVLDILTPRIHMVAPLYALKAQCPARGLELAQKLDSVIWREWEILGYFKHGRAPKNHQFVRPAQSGLFASTEGSFCGWGSFGGWVTPVGLETWGLAHELGHNNQVPAFRWVGMTEVTNNIKSAWVQYTLSGNWLRLEDENMDCIIGSVRGGRMQRFLTDNVVNREIWQTGSDPFKILVPLWQLLLYTRVAEKATDAYPDWYELIRKTATIRDESNNSTRRLNFLRYFSASAKLDFLPFYEKAGMLIPMNNLYLADYSGDYYTITEAQYKTLRTNIERRKFPKAPAEIIYINGYNVHIFRDDIKLRDLLPVGTACTPTELNGHQVVKVDNYAWQGAVGYETYTADGKLLHCSIYGLGDSQSSDRYTHVIWKTKNQTEEPAYIMAVGCDGTRVKCYEPK</sequence>
<evidence type="ECO:0000313" key="3">
    <source>
        <dbReference type="Proteomes" id="UP000249375"/>
    </source>
</evidence>
<dbReference type="Gene3D" id="2.60.120.1250">
    <property type="entry name" value="Peptidase M60, enhancin-like domain 1"/>
    <property type="match status" value="1"/>
</dbReference>
<dbReference type="Pfam" id="PF00754">
    <property type="entry name" value="F5_F8_type_C"/>
    <property type="match status" value="1"/>
</dbReference>
<dbReference type="Gene3D" id="3.40.390.80">
    <property type="entry name" value="Peptidase M60, enhancin-like domain 2"/>
    <property type="match status" value="1"/>
</dbReference>
<keyword evidence="3" id="KW-1185">Reference proteome</keyword>
<dbReference type="EMBL" id="CP033459">
    <property type="protein sequence ID" value="QFQ13148.1"/>
    <property type="molecule type" value="Genomic_DNA"/>
</dbReference>
<evidence type="ECO:0000259" key="1">
    <source>
        <dbReference type="PROSITE" id="PS51723"/>
    </source>
</evidence>
<feature type="domain" description="Peptidase M60" evidence="1">
    <location>
        <begin position="360"/>
        <end position="657"/>
    </location>
</feature>
<organism evidence="2 3">
    <name type="scientific">Pseudoprevotella muciniphila</name>
    <dbReference type="NCBI Taxonomy" id="2133944"/>
    <lineage>
        <taxon>Bacteria</taxon>
        <taxon>Pseudomonadati</taxon>
        <taxon>Bacteroidota</taxon>
        <taxon>Bacteroidia</taxon>
        <taxon>Bacteroidales</taxon>
        <taxon>Prevotellaceae</taxon>
        <taxon>Pseudoprevotella</taxon>
    </lineage>
</organism>
<dbReference type="PROSITE" id="PS51723">
    <property type="entry name" value="PEPTIDASE_M60"/>
    <property type="match status" value="1"/>
</dbReference>
<dbReference type="Gene3D" id="2.60.120.260">
    <property type="entry name" value="Galactose-binding domain-like"/>
    <property type="match status" value="1"/>
</dbReference>
<dbReference type="Gene3D" id="1.10.390.30">
    <property type="entry name" value="Peptidase M60, enhancin-like domain 3"/>
    <property type="match status" value="1"/>
</dbReference>
<dbReference type="InterPro" id="IPR042279">
    <property type="entry name" value="Pep_M60_3"/>
</dbReference>
<accession>A0A5P8E878</accession>
<proteinExistence type="predicted"/>
<name>A0A5P8E878_9BACT</name>
<dbReference type="AlphaFoldDB" id="A0A5P8E878"/>
<dbReference type="Proteomes" id="UP000249375">
    <property type="component" value="Chromosome"/>
</dbReference>
<gene>
    <name evidence="2" type="ORF">C7Y71_009065</name>
</gene>
<dbReference type="CDD" id="cd14948">
    <property type="entry name" value="BACON"/>
    <property type="match status" value="1"/>
</dbReference>
<evidence type="ECO:0000313" key="2">
    <source>
        <dbReference type="EMBL" id="QFQ13148.1"/>
    </source>
</evidence>
<dbReference type="InterPro" id="IPR000421">
    <property type="entry name" value="FA58C"/>
</dbReference>
<protein>
    <recommendedName>
        <fullName evidence="1">Peptidase M60 domain-containing protein</fullName>
    </recommendedName>
</protein>
<dbReference type="InterPro" id="IPR008979">
    <property type="entry name" value="Galactose-bd-like_sf"/>
</dbReference>
<dbReference type="KEGG" id="alq:C7Y71_009065"/>
<reference evidence="2 3" key="1">
    <citation type="submission" date="2018-11" db="EMBL/GenBank/DDBJ databases">
        <authorList>
            <person name="Na S.W."/>
            <person name="Baik M."/>
        </authorList>
    </citation>
    <scope>NUCLEOTIDE SEQUENCE [LARGE SCALE GENOMIC DNA]</scope>
    <source>
        <strain evidence="2 3">E39</strain>
    </source>
</reference>